<evidence type="ECO:0000313" key="2">
    <source>
        <dbReference type="Proteomes" id="UP000766595"/>
    </source>
</evidence>
<proteinExistence type="predicted"/>
<comment type="caution">
    <text evidence="1">The sequence shown here is derived from an EMBL/GenBank/DDBJ whole genome shotgun (WGS) entry which is preliminary data.</text>
</comment>
<protein>
    <submittedName>
        <fullName evidence="1">Uncharacterized protein</fullName>
    </submittedName>
</protein>
<dbReference type="AlphaFoldDB" id="A0A947D6C7"/>
<name>A0A947D6C7_9HYPH</name>
<accession>A0A947D6C7</accession>
<evidence type="ECO:0000313" key="1">
    <source>
        <dbReference type="EMBL" id="MBT9291721.1"/>
    </source>
</evidence>
<reference evidence="1 2" key="1">
    <citation type="submission" date="2021-06" db="EMBL/GenBank/DDBJ databases">
        <authorList>
            <person name="Grouzdev D.S."/>
            <person name="Koziaeva V."/>
        </authorList>
    </citation>
    <scope>NUCLEOTIDE SEQUENCE [LARGE SCALE GENOMIC DNA]</scope>
    <source>
        <strain evidence="1 2">22</strain>
    </source>
</reference>
<dbReference type="Proteomes" id="UP000766595">
    <property type="component" value="Unassembled WGS sequence"/>
</dbReference>
<gene>
    <name evidence="1" type="ORF">KL771_19800</name>
</gene>
<organism evidence="1 2">
    <name type="scientific">Prosthecodimorpha staleyi</name>
    <dbReference type="NCBI Taxonomy" id="2840188"/>
    <lineage>
        <taxon>Bacteria</taxon>
        <taxon>Pseudomonadati</taxon>
        <taxon>Pseudomonadota</taxon>
        <taxon>Alphaproteobacteria</taxon>
        <taxon>Hyphomicrobiales</taxon>
        <taxon>Ancalomicrobiaceae</taxon>
        <taxon>Prosthecodimorpha</taxon>
    </lineage>
</organism>
<keyword evidence="2" id="KW-1185">Reference proteome</keyword>
<dbReference type="RefSeq" id="WP_261970256.1">
    <property type="nucleotide sequence ID" value="NZ_JAHHZF010000010.1"/>
</dbReference>
<sequence length="167" mass="18402">MSLASMVIRRFKRNGRNGAFLRVFDHFDERQKHRILASFSPAPGEVPLIAELRGDDVRLLLTDLRLISKTGSHEYCFRAVEIEDARLPIKKMIAKGSHKADTADIELKRRNGGYHVLTAENGPPLFGLLNAILCWINTTSRSAESCPDTITNDLQGADSGNVVGAAS</sequence>
<dbReference type="EMBL" id="JAHHZF010000010">
    <property type="protein sequence ID" value="MBT9291721.1"/>
    <property type="molecule type" value="Genomic_DNA"/>
</dbReference>